<accession>A0A836B5F4</accession>
<dbReference type="InterPro" id="IPR003690">
    <property type="entry name" value="MTERF"/>
</dbReference>
<dbReference type="Proteomes" id="UP000613740">
    <property type="component" value="Unassembled WGS sequence"/>
</dbReference>
<evidence type="ECO:0000256" key="2">
    <source>
        <dbReference type="ARBA" id="ARBA00022472"/>
    </source>
</evidence>
<evidence type="ECO:0000313" key="5">
    <source>
        <dbReference type="EMBL" id="KAG2448132.1"/>
    </source>
</evidence>
<keyword evidence="2" id="KW-0805">Transcription regulation</keyword>
<keyword evidence="2" id="KW-0804">Transcription</keyword>
<dbReference type="Pfam" id="PF02536">
    <property type="entry name" value="mTERF"/>
    <property type="match status" value="2"/>
</dbReference>
<name>A0A836B5F4_9CHLO</name>
<feature type="compositionally biased region" description="Low complexity" evidence="4">
    <location>
        <begin position="1231"/>
        <end position="1248"/>
    </location>
</feature>
<dbReference type="OrthoDB" id="533590at2759"/>
<protein>
    <submittedName>
        <fullName evidence="5">Uncharacterized protein</fullName>
    </submittedName>
</protein>
<feature type="region of interest" description="Disordered" evidence="4">
    <location>
        <begin position="1283"/>
        <end position="1337"/>
    </location>
</feature>
<comment type="similarity">
    <text evidence="1">Belongs to the mTERF family.</text>
</comment>
<evidence type="ECO:0000313" key="6">
    <source>
        <dbReference type="Proteomes" id="UP000613740"/>
    </source>
</evidence>
<evidence type="ECO:0000256" key="3">
    <source>
        <dbReference type="ARBA" id="ARBA00022946"/>
    </source>
</evidence>
<organism evidence="5 6">
    <name type="scientific">Chlamydomonas schloesseri</name>
    <dbReference type="NCBI Taxonomy" id="2026947"/>
    <lineage>
        <taxon>Eukaryota</taxon>
        <taxon>Viridiplantae</taxon>
        <taxon>Chlorophyta</taxon>
        <taxon>core chlorophytes</taxon>
        <taxon>Chlorophyceae</taxon>
        <taxon>CS clade</taxon>
        <taxon>Chlamydomonadales</taxon>
        <taxon>Chlamydomonadaceae</taxon>
        <taxon>Chlamydomonas</taxon>
    </lineage>
</organism>
<evidence type="ECO:0000256" key="1">
    <source>
        <dbReference type="ARBA" id="ARBA00007692"/>
    </source>
</evidence>
<comment type="caution">
    <text evidence="5">The sequence shown here is derived from an EMBL/GenBank/DDBJ whole genome shotgun (WGS) entry which is preliminary data.</text>
</comment>
<dbReference type="GO" id="GO:0006353">
    <property type="term" value="P:DNA-templated transcription termination"/>
    <property type="evidence" value="ECO:0007669"/>
    <property type="project" value="UniProtKB-KW"/>
</dbReference>
<dbReference type="Gene3D" id="1.25.70.10">
    <property type="entry name" value="Transcription termination factor 3, mitochondrial"/>
    <property type="match status" value="1"/>
</dbReference>
<feature type="compositionally biased region" description="Gly residues" evidence="4">
    <location>
        <begin position="1316"/>
        <end position="1337"/>
    </location>
</feature>
<dbReference type="EMBL" id="JAEHOD010000018">
    <property type="protein sequence ID" value="KAG2448132.1"/>
    <property type="molecule type" value="Genomic_DNA"/>
</dbReference>
<feature type="region of interest" description="Disordered" evidence="4">
    <location>
        <begin position="632"/>
        <end position="658"/>
    </location>
</feature>
<sequence>MKTLIARDGLVSSARARGAKCDSLRANPRTLPRRAHYLRVGASSEQPSTSTVATASTSTVASLETQLADVNASPVLVLGSPALQGVDQAQMYAALEALKDAVPRRSLGGLLERYPGILTAPVATWVDFLGSFGFQRLAVQELLLNSPDVLTNSSIFRAGQVFLFLKRLGVPNDQIVGPIFKWRALLSETVNFEAAADFLSGEAGIAPELLGQVACQYPALLAAPVATELAPRLAFLRGLGPEAPTLLRGVLHEDWCGWVHGLANWPTAVAPKLAALEGVVQGGPEAAAALLRRVPEALKYPPESRLVPNLRLLQGPVGLDQESLAALLRAAPEILSLAPEQLESRWTFLAEAANGGEADLLAYPRYLLASLAKTTGPRLMFVATRGLSARLATPPTPMAPPAEAAAAATAAAAAEESGRGVCEEEQEAGWEQVGAGAVLDLRWLVEGSDDDFLRRAALELRQAGGRRSTSLSAGALLYASSSSSQLSSLRSASTSGAGAGAGAVSEEELVLVRGEYETAAAEWESLLGWCADRAFTKAGRKKFEEQLSLFYLLGEADASATVHLEAEDRAAPPADRIRILSAAALLSGKTVDLRGLVTAAEALELVTAPPSAGRDLSFRERCALRDLAAISKPEGDGASSPAPEEEAAATEPAVGKAGEQATAGTASIALQLQQIEGALQWCARDYLYDYSTALPSGLLDVIRSLAARSGPAANACRDVFVLAAQHGDQDMLRLLSQDQVFRRVTSVDGETADAGALRGQRLRDLMLADLVWAMHNGTVLRQMLAWMFADRTGPFADWRASGTPYLTAAVAMQEKRRGATVRSDTYDLDLLHELGFGFASDGRTLLTAVHLASTGRCPLRAVEWLLEKGCPAGQPGLAYACAIGLGPAQGGRAAAAGTGGAVGLQVMQPHPSIDEAVAIMSALHAKGVPLGPPALEDLWRLPLYKYVGYVRWLAEHGCPGLETKPAEHRERLYLQALQLDAADKLSWSDGRAAVLRRQGLAPSSARRWAVWAGGSAPACFSAGAEALRSRRVLDPLQDLLSATPMEVVALGGPRFAPGGLPGALSDAYHNSEDNLVAWAAVSAPVSLAAGMSDVHSLSAKLAALVKDSDAASLDELHTHVADATLLIERVAGMRRKCAALTAAVAEAQSKLQAKGGGKPLVTAASQLWLARVCAMLHDKAAAAQLELDGMALVAPAHVIRAAEAARRATVAAEGARHAAETAHWKVRVKAQSKSAANSQAKQAETAAQRSREHARRARRAYDDTDYDVLYVASCSAGMQATTASSAEGSARQHATSPPPSPRYVSTYRAPSPRVSYGGGGGGGGGCSGGGCGGGYGD</sequence>
<proteinExistence type="inferred from homology"/>
<dbReference type="SMART" id="SM00733">
    <property type="entry name" value="Mterf"/>
    <property type="match status" value="5"/>
</dbReference>
<reference evidence="5" key="1">
    <citation type="journal article" date="2020" name="bioRxiv">
        <title>Comparative genomics of Chlamydomonas.</title>
        <authorList>
            <person name="Craig R.J."/>
            <person name="Hasan A.R."/>
            <person name="Ness R.W."/>
            <person name="Keightley P.D."/>
        </authorList>
    </citation>
    <scope>NUCLEOTIDE SEQUENCE</scope>
    <source>
        <strain evidence="5">CCAP 11/173</strain>
    </source>
</reference>
<dbReference type="PANTHER" id="PTHR13068:SF219">
    <property type="entry name" value="MITOCHONDRIAL TRANSCRIPTION TERMINATION FACTOR FAMILY PROTEIN"/>
    <property type="match status" value="1"/>
</dbReference>
<keyword evidence="3" id="KW-0809">Transit peptide</keyword>
<dbReference type="GO" id="GO:0003676">
    <property type="term" value="F:nucleic acid binding"/>
    <property type="evidence" value="ECO:0007669"/>
    <property type="project" value="InterPro"/>
</dbReference>
<dbReference type="PANTHER" id="PTHR13068">
    <property type="entry name" value="CGI-12 PROTEIN-RELATED"/>
    <property type="match status" value="1"/>
</dbReference>
<gene>
    <name evidence="5" type="ORF">HYH02_006717</name>
</gene>
<keyword evidence="2" id="KW-0806">Transcription termination</keyword>
<keyword evidence="6" id="KW-1185">Reference proteome</keyword>
<dbReference type="InterPro" id="IPR038538">
    <property type="entry name" value="MTERF_sf"/>
</dbReference>
<feature type="region of interest" description="Disordered" evidence="4">
    <location>
        <begin position="1230"/>
        <end position="1259"/>
    </location>
</feature>
<feature type="compositionally biased region" description="Polar residues" evidence="4">
    <location>
        <begin position="1283"/>
        <end position="1295"/>
    </location>
</feature>
<evidence type="ECO:0000256" key="4">
    <source>
        <dbReference type="SAM" id="MobiDB-lite"/>
    </source>
</evidence>